<proteinExistence type="predicted"/>
<organism evidence="2 3">
    <name type="scientific">Monoraphidium neglectum</name>
    <dbReference type="NCBI Taxonomy" id="145388"/>
    <lineage>
        <taxon>Eukaryota</taxon>
        <taxon>Viridiplantae</taxon>
        <taxon>Chlorophyta</taxon>
        <taxon>core chlorophytes</taxon>
        <taxon>Chlorophyceae</taxon>
        <taxon>CS clade</taxon>
        <taxon>Sphaeropleales</taxon>
        <taxon>Selenastraceae</taxon>
        <taxon>Monoraphidium</taxon>
    </lineage>
</organism>
<protein>
    <submittedName>
        <fullName evidence="2">Uncharacterized protein</fullName>
    </submittedName>
</protein>
<dbReference type="EMBL" id="KK101555">
    <property type="protein sequence ID" value="KIZ00443.1"/>
    <property type="molecule type" value="Genomic_DNA"/>
</dbReference>
<dbReference type="AlphaFoldDB" id="A0A0D2JMM9"/>
<name>A0A0D2JMM9_9CHLO</name>
<evidence type="ECO:0000313" key="2">
    <source>
        <dbReference type="EMBL" id="KIZ00443.1"/>
    </source>
</evidence>
<dbReference type="RefSeq" id="XP_013899462.1">
    <property type="nucleotide sequence ID" value="XM_014044008.1"/>
</dbReference>
<evidence type="ECO:0000313" key="3">
    <source>
        <dbReference type="Proteomes" id="UP000054498"/>
    </source>
</evidence>
<dbReference type="KEGG" id="mng:MNEG_7517"/>
<feature type="region of interest" description="Disordered" evidence="1">
    <location>
        <begin position="1"/>
        <end position="53"/>
    </location>
</feature>
<sequence length="112" mass="11948">MFSRLFNAGTAANQPPPPKATSPLSPTAKPFTMTSSNPSSSAGSSEAPPLHCDERCGQIVPDQICPGQIYGQIIDLQRLFHDLAASGQMAPEQVGASHRYPMPPWTRACVAR</sequence>
<reference evidence="2 3" key="1">
    <citation type="journal article" date="2013" name="BMC Genomics">
        <title>Reconstruction of the lipid metabolism for the microalga Monoraphidium neglectum from its genome sequence reveals characteristics suitable for biofuel production.</title>
        <authorList>
            <person name="Bogen C."/>
            <person name="Al-Dilaimi A."/>
            <person name="Albersmeier A."/>
            <person name="Wichmann J."/>
            <person name="Grundmann M."/>
            <person name="Rupp O."/>
            <person name="Lauersen K.J."/>
            <person name="Blifernez-Klassen O."/>
            <person name="Kalinowski J."/>
            <person name="Goesmann A."/>
            <person name="Mussgnug J.H."/>
            <person name="Kruse O."/>
        </authorList>
    </citation>
    <scope>NUCLEOTIDE SEQUENCE [LARGE SCALE GENOMIC DNA]</scope>
    <source>
        <strain evidence="2 3">SAG 48.87</strain>
    </source>
</reference>
<accession>A0A0D2JMM9</accession>
<dbReference type="Proteomes" id="UP000054498">
    <property type="component" value="Unassembled WGS sequence"/>
</dbReference>
<feature type="compositionally biased region" description="Low complexity" evidence="1">
    <location>
        <begin position="35"/>
        <end position="45"/>
    </location>
</feature>
<gene>
    <name evidence="2" type="ORF">MNEG_7517</name>
</gene>
<keyword evidence="3" id="KW-1185">Reference proteome</keyword>
<dbReference type="GeneID" id="25740393"/>
<evidence type="ECO:0000256" key="1">
    <source>
        <dbReference type="SAM" id="MobiDB-lite"/>
    </source>
</evidence>